<dbReference type="Pfam" id="PF12706">
    <property type="entry name" value="Lactamase_B_2"/>
    <property type="match status" value="1"/>
</dbReference>
<dbReference type="PANTHER" id="PTHR42663">
    <property type="entry name" value="HYDROLASE C777.06C-RELATED-RELATED"/>
    <property type="match status" value="1"/>
</dbReference>
<name>A0A7X0B3D6_9PROT</name>
<reference evidence="8 9" key="1">
    <citation type="submission" date="2020-08" db="EMBL/GenBank/DDBJ databases">
        <title>Genomic Encyclopedia of Type Strains, Phase IV (KMG-IV): sequencing the most valuable type-strain genomes for metagenomic binning, comparative biology and taxonomic classification.</title>
        <authorList>
            <person name="Goeker M."/>
        </authorList>
    </citation>
    <scope>NUCLEOTIDE SEQUENCE [LARGE SCALE GENOMIC DNA]</scope>
    <source>
        <strain evidence="8 9">DSM 22198</strain>
    </source>
</reference>
<dbReference type="NCBIfam" id="TIGR02108">
    <property type="entry name" value="PQQ_syn_pqqB"/>
    <property type="match status" value="1"/>
</dbReference>
<evidence type="ECO:0000313" key="9">
    <source>
        <dbReference type="Proteomes" id="UP000539175"/>
    </source>
</evidence>
<keyword evidence="5 6" id="KW-0884">PQQ biosynthesis</keyword>
<dbReference type="Gene3D" id="3.60.15.10">
    <property type="entry name" value="Ribonuclease Z/Hydroxyacylglutathione hydrolase-like"/>
    <property type="match status" value="1"/>
</dbReference>
<proteinExistence type="inferred from homology"/>
<evidence type="ECO:0000256" key="1">
    <source>
        <dbReference type="ARBA" id="ARBA00004886"/>
    </source>
</evidence>
<comment type="similarity">
    <text evidence="2 6">Belongs to the PqqB family.</text>
</comment>
<comment type="pathway">
    <text evidence="1 6">Cofactor biosynthesis; pyrroloquinoline quinone biosynthesis.</text>
</comment>
<accession>A0A7X0B3D6</accession>
<dbReference type="CDD" id="cd16274">
    <property type="entry name" value="PQQB-like_MBL-fold"/>
    <property type="match status" value="1"/>
</dbReference>
<comment type="caution">
    <text evidence="8">The sequence shown here is derived from an EMBL/GenBank/DDBJ whole genome shotgun (WGS) entry which is preliminary data.</text>
</comment>
<feature type="domain" description="Metallo-beta-lactamase" evidence="7">
    <location>
        <begin position="50"/>
        <end position="272"/>
    </location>
</feature>
<sequence>MHILVLGAAAGGGFPQWNSYAEACRRARAGDPAARSRTQASLAVSHDGRRWFLLNASPDLRQQIAATPALHPDHGPRSTPIAGVVLSGGDVDVIAGLLNLRERQPFTLHGTARTLGILDANPIFEVLARDVVLRNTLPLGQRVPLTGGGFAGGDSGLWIELFPVPGKVPLYLEGKDGPPPIVEGEDTVGVAVDDGERRFFFIPGCAAMTPGLAQRLRGADLVFFDGTLYTDSEMIQAGLGTKTGLRMGHMSVDATLAAFADLDVRRRVFIHINNSNPILMDDSPQRRVVDQAGWEVAFDGMEIVL</sequence>
<dbReference type="AlphaFoldDB" id="A0A7X0B3D6"/>
<evidence type="ECO:0000259" key="7">
    <source>
        <dbReference type="Pfam" id="PF12706"/>
    </source>
</evidence>
<dbReference type="EMBL" id="JACIIZ010000013">
    <property type="protein sequence ID" value="MBB6253686.1"/>
    <property type="molecule type" value="Genomic_DNA"/>
</dbReference>
<comment type="function">
    <text evidence="6">May be involved in the transport of PQQ or its precursor to the periplasm.</text>
</comment>
<dbReference type="InterPro" id="IPR036866">
    <property type="entry name" value="RibonucZ/Hydroxyglut_hydro"/>
</dbReference>
<protein>
    <recommendedName>
        <fullName evidence="3 6">Coenzyme PQQ synthesis protein B</fullName>
    </recommendedName>
    <alternativeName>
        <fullName evidence="6">Pyrroloquinoline quinone biosynthesis protein B</fullName>
    </alternativeName>
</protein>
<dbReference type="HAMAP" id="MF_00653">
    <property type="entry name" value="PQQ_syn_PqqB"/>
    <property type="match status" value="1"/>
</dbReference>
<dbReference type="InterPro" id="IPR011842">
    <property type="entry name" value="PQQ_synth_PqqB"/>
</dbReference>
<evidence type="ECO:0000256" key="2">
    <source>
        <dbReference type="ARBA" id="ARBA00008481"/>
    </source>
</evidence>
<gene>
    <name evidence="6" type="primary">pqqB</name>
    <name evidence="8" type="ORF">FHS74_004262</name>
</gene>
<dbReference type="InterPro" id="IPR001279">
    <property type="entry name" value="Metallo-B-lactamas"/>
</dbReference>
<evidence type="ECO:0000256" key="6">
    <source>
        <dbReference type="HAMAP-Rule" id="MF_00653"/>
    </source>
</evidence>
<dbReference type="Proteomes" id="UP000539175">
    <property type="component" value="Unassembled WGS sequence"/>
</dbReference>
<evidence type="ECO:0000256" key="5">
    <source>
        <dbReference type="ARBA" id="ARBA00022905"/>
    </source>
</evidence>
<keyword evidence="4 6" id="KW-0813">Transport</keyword>
<keyword evidence="9" id="KW-1185">Reference proteome</keyword>
<evidence type="ECO:0000313" key="8">
    <source>
        <dbReference type="EMBL" id="MBB6253686.1"/>
    </source>
</evidence>
<organism evidence="8 9">
    <name type="scientific">Nitrospirillum iridis</name>
    <dbReference type="NCBI Taxonomy" id="765888"/>
    <lineage>
        <taxon>Bacteria</taxon>
        <taxon>Pseudomonadati</taxon>
        <taxon>Pseudomonadota</taxon>
        <taxon>Alphaproteobacteria</taxon>
        <taxon>Rhodospirillales</taxon>
        <taxon>Azospirillaceae</taxon>
        <taxon>Nitrospirillum</taxon>
    </lineage>
</organism>
<dbReference type="PANTHER" id="PTHR42663:SF7">
    <property type="entry name" value="COENZYME PQQ SYNTHESIS PROTEIN B"/>
    <property type="match status" value="1"/>
</dbReference>
<evidence type="ECO:0000256" key="3">
    <source>
        <dbReference type="ARBA" id="ARBA00015084"/>
    </source>
</evidence>
<evidence type="ECO:0000256" key="4">
    <source>
        <dbReference type="ARBA" id="ARBA00022448"/>
    </source>
</evidence>
<dbReference type="UniPathway" id="UPA00539"/>
<dbReference type="SUPFAM" id="SSF56281">
    <property type="entry name" value="Metallo-hydrolase/oxidoreductase"/>
    <property type="match status" value="1"/>
</dbReference>
<dbReference type="RefSeq" id="WP_184804743.1">
    <property type="nucleotide sequence ID" value="NZ_JACIIZ010000013.1"/>
</dbReference>
<dbReference type="GO" id="GO:0018189">
    <property type="term" value="P:pyrroloquinoline quinone biosynthetic process"/>
    <property type="evidence" value="ECO:0007669"/>
    <property type="project" value="UniProtKB-UniRule"/>
</dbReference>